<proteinExistence type="predicted"/>
<gene>
    <name evidence="2" type="ORF">BOW51_06525</name>
</gene>
<keyword evidence="1" id="KW-0175">Coiled coil</keyword>
<name>A0A1T2KUQ1_9GAMM</name>
<dbReference type="RefSeq" id="WP_078486944.1">
    <property type="nucleotide sequence ID" value="NZ_MPRJ01000034.1"/>
</dbReference>
<feature type="coiled-coil region" evidence="1">
    <location>
        <begin position="9"/>
        <end position="36"/>
    </location>
</feature>
<protein>
    <submittedName>
        <fullName evidence="2">Uncharacterized protein</fullName>
    </submittedName>
</protein>
<evidence type="ECO:0000256" key="1">
    <source>
        <dbReference type="SAM" id="Coils"/>
    </source>
</evidence>
<keyword evidence="3" id="KW-1185">Reference proteome</keyword>
<dbReference type="Proteomes" id="UP000190896">
    <property type="component" value="Unassembled WGS sequence"/>
</dbReference>
<organism evidence="2 3">
    <name type="scientific">Solemya velesiana gill symbiont</name>
    <dbReference type="NCBI Taxonomy" id="1918948"/>
    <lineage>
        <taxon>Bacteria</taxon>
        <taxon>Pseudomonadati</taxon>
        <taxon>Pseudomonadota</taxon>
        <taxon>Gammaproteobacteria</taxon>
        <taxon>sulfur-oxidizing symbionts</taxon>
    </lineage>
</organism>
<evidence type="ECO:0000313" key="2">
    <source>
        <dbReference type="EMBL" id="OOZ36552.1"/>
    </source>
</evidence>
<dbReference type="AlphaFoldDB" id="A0A1T2KUQ1"/>
<sequence length="91" mass="10472">MKYKITDQADRIDIDLTECEEEKEQLLEALQACREGRCSCPTQEYEKVDTLDIDVSKNEIHLEIKAKKGESIDKDEIEKCLEYTRDSVSGA</sequence>
<comment type="caution">
    <text evidence="2">The sequence shown here is derived from an EMBL/GenBank/DDBJ whole genome shotgun (WGS) entry which is preliminary data.</text>
</comment>
<reference evidence="2 3" key="1">
    <citation type="submission" date="2016-11" db="EMBL/GenBank/DDBJ databases">
        <title>Mixed transmission modes and dynamic genome evolution in an obligate animal-bacterial symbiosis.</title>
        <authorList>
            <person name="Russell S.L."/>
            <person name="Corbett-Detig R.B."/>
            <person name="Cavanaugh C.M."/>
        </authorList>
    </citation>
    <scope>NUCLEOTIDE SEQUENCE [LARGE SCALE GENOMIC DNA]</scope>
    <source>
        <strain evidence="2">Se-Cadez</strain>
    </source>
</reference>
<dbReference type="EMBL" id="MPRJ01000034">
    <property type="protein sequence ID" value="OOZ36552.1"/>
    <property type="molecule type" value="Genomic_DNA"/>
</dbReference>
<accession>A0A1T2KUQ1</accession>
<evidence type="ECO:0000313" key="3">
    <source>
        <dbReference type="Proteomes" id="UP000190896"/>
    </source>
</evidence>